<feature type="compositionally biased region" description="Low complexity" evidence="8">
    <location>
        <begin position="855"/>
        <end position="866"/>
    </location>
</feature>
<dbReference type="PANTHER" id="PTHR11920">
    <property type="entry name" value="GUANYLYL CYCLASE"/>
    <property type="match status" value="1"/>
</dbReference>
<dbReference type="GO" id="GO:0004016">
    <property type="term" value="F:adenylate cyclase activity"/>
    <property type="evidence" value="ECO:0007669"/>
    <property type="project" value="TreeGrafter"/>
</dbReference>
<evidence type="ECO:0000256" key="5">
    <source>
        <dbReference type="ARBA" id="ARBA00023136"/>
    </source>
</evidence>
<dbReference type="InterPro" id="IPR050401">
    <property type="entry name" value="Cyclic_nucleotide_synthase"/>
</dbReference>
<reference evidence="10" key="1">
    <citation type="journal article" date="2021" name="Proc. Natl. Acad. Sci. U.S.A.">
        <title>Three genomes in the algal genus Volvox reveal the fate of a haploid sex-determining region after a transition to homothallism.</title>
        <authorList>
            <person name="Yamamoto K."/>
            <person name="Hamaji T."/>
            <person name="Kawai-Toyooka H."/>
            <person name="Matsuzaki R."/>
            <person name="Takahashi F."/>
            <person name="Nishimura Y."/>
            <person name="Kawachi M."/>
            <person name="Noguchi H."/>
            <person name="Minakuchi Y."/>
            <person name="Umen J.G."/>
            <person name="Toyoda A."/>
            <person name="Nozaki H."/>
        </authorList>
    </citation>
    <scope>NUCLEOTIDE SEQUENCE</scope>
    <source>
        <strain evidence="10">NIES-3785</strain>
    </source>
</reference>
<dbReference type="GO" id="GO:0005886">
    <property type="term" value="C:plasma membrane"/>
    <property type="evidence" value="ECO:0007669"/>
    <property type="project" value="TreeGrafter"/>
</dbReference>
<keyword evidence="4" id="KW-1133">Transmembrane helix</keyword>
<name>A0A8J4GUI8_9CHLO</name>
<feature type="region of interest" description="Disordered" evidence="8">
    <location>
        <begin position="800"/>
        <end position="895"/>
    </location>
</feature>
<dbReference type="InterPro" id="IPR018297">
    <property type="entry name" value="A/G_cyclase_CS"/>
</dbReference>
<feature type="compositionally biased region" description="Basic and acidic residues" evidence="8">
    <location>
        <begin position="411"/>
        <end position="421"/>
    </location>
</feature>
<comment type="similarity">
    <text evidence="7">Belongs to the adenylyl cyclase class-4/guanylyl cyclase family.</text>
</comment>
<gene>
    <name evidence="10" type="ORF">Vretimale_17188</name>
</gene>
<keyword evidence="6 7" id="KW-0456">Lyase</keyword>
<feature type="compositionally biased region" description="Basic residues" evidence="8">
    <location>
        <begin position="400"/>
        <end position="410"/>
    </location>
</feature>
<protein>
    <recommendedName>
        <fullName evidence="9">Guanylate cyclase domain-containing protein</fullName>
    </recommendedName>
</protein>
<feature type="non-terminal residue" evidence="10">
    <location>
        <position position="1"/>
    </location>
</feature>
<feature type="compositionally biased region" description="Polar residues" evidence="8">
    <location>
        <begin position="800"/>
        <end position="816"/>
    </location>
</feature>
<dbReference type="SMART" id="SM00044">
    <property type="entry name" value="CYCc"/>
    <property type="match status" value="1"/>
</dbReference>
<evidence type="ECO:0000256" key="1">
    <source>
        <dbReference type="ARBA" id="ARBA00004370"/>
    </source>
</evidence>
<feature type="domain" description="Guanylate cyclase" evidence="9">
    <location>
        <begin position="1038"/>
        <end position="1181"/>
    </location>
</feature>
<evidence type="ECO:0000259" key="9">
    <source>
        <dbReference type="PROSITE" id="PS50125"/>
    </source>
</evidence>
<evidence type="ECO:0000256" key="2">
    <source>
        <dbReference type="ARBA" id="ARBA00022692"/>
    </source>
</evidence>
<dbReference type="PROSITE" id="PS00452">
    <property type="entry name" value="GUANYLATE_CYCLASE_1"/>
    <property type="match status" value="1"/>
</dbReference>
<organism evidence="10 11">
    <name type="scientific">Volvox reticuliferus</name>
    <dbReference type="NCBI Taxonomy" id="1737510"/>
    <lineage>
        <taxon>Eukaryota</taxon>
        <taxon>Viridiplantae</taxon>
        <taxon>Chlorophyta</taxon>
        <taxon>core chlorophytes</taxon>
        <taxon>Chlorophyceae</taxon>
        <taxon>CS clade</taxon>
        <taxon>Chlamydomonadales</taxon>
        <taxon>Volvocaceae</taxon>
        <taxon>Volvox</taxon>
    </lineage>
</organism>
<dbReference type="PROSITE" id="PS50125">
    <property type="entry name" value="GUANYLATE_CYCLASE_2"/>
    <property type="match status" value="1"/>
</dbReference>
<dbReference type="SUPFAM" id="SSF55073">
    <property type="entry name" value="Nucleotide cyclase"/>
    <property type="match status" value="1"/>
</dbReference>
<accession>A0A8J4GUI8</accession>
<dbReference type="Pfam" id="PF00211">
    <property type="entry name" value="Guanylate_cyc"/>
    <property type="match status" value="1"/>
</dbReference>
<dbReference type="Proteomes" id="UP000722791">
    <property type="component" value="Unassembled WGS sequence"/>
</dbReference>
<proteinExistence type="inferred from homology"/>
<dbReference type="InterPro" id="IPR001054">
    <property type="entry name" value="A/G_cyclase"/>
</dbReference>
<evidence type="ECO:0000313" key="11">
    <source>
        <dbReference type="Proteomes" id="UP000722791"/>
    </source>
</evidence>
<evidence type="ECO:0000313" key="10">
    <source>
        <dbReference type="EMBL" id="GIM14306.1"/>
    </source>
</evidence>
<evidence type="ECO:0000256" key="6">
    <source>
        <dbReference type="ARBA" id="ARBA00023239"/>
    </source>
</evidence>
<keyword evidence="3" id="KW-0547">Nucleotide-binding</keyword>
<evidence type="ECO:0000256" key="3">
    <source>
        <dbReference type="ARBA" id="ARBA00022741"/>
    </source>
</evidence>
<comment type="caution">
    <text evidence="10">The sequence shown here is derived from an EMBL/GenBank/DDBJ whole genome shotgun (WGS) entry which is preliminary data.</text>
</comment>
<sequence length="1285" mass="133075">IILPGGSGRWKGILRVPVSLNPATGTLAAAGSGTAALVHPGAHLCSCNESRIESPAATGGMAAAMGGAGFTVRDSSRRDNDAIVAYPESPSGWPGEDARNERLPRFGEDARDGGGTGTCEEICPVGGLTGSCMFGHDADTAPHILLCLDEDAELAKGGLDCSPRRRDGYIATDDVALPAACTSRPCIRWSEAATAATATTAAATAVASATTAITEGHSSLILACSASYSSHRWMEPTATFDSRPSAQRSSTAHGYSFGAALNGGSGGGGHKLCCAHSTASVSSACDAAAPRPPRPNSAIPSPPCHQLRIPQGRMSSSLIVPNSSDHVGEAPCAVNDPLVIAPGSRWRPSILDAFRSSPHAATSSFATLLVTPPRTHSSLARDLMRTGPVPVVPLDGCHHHQNHHQHHCDHHKTSSKGEGKDASVVAANPAVESLSMYESAPAVSYCRSSRPHRSTVSCRGLRSSLDSGVAFMATASVMYNSLGGRMPSASASSPSRPPPALPRALAFAMSLGTSPLATVAGGSGKASLCISSRHHSTVGGSITAAPTTAPIAASGGASRNGFTRSLNGPYDGIEMNSTCCSPPAVAVTEVALPPPPPPRQSTHDHSVTPIATAHPFASQLNSSGCAGSAGVDDRCTEPCGGGVFGLTNLMLPQATPPQGPGTHSSLETANVRATEAGQDHNSAAAPPSGVTPAVAAVLRCVRGPRTNTTATGAHVTTLHRTFSPRITECDTMTVASGGSAATPSERPMRIDMAAGPGLGFASGTSAHLTAATMTAMMGAIVATPDSRSGAPVAAHAMVSESTTAAPVGSKTVSIPTGDNGGTDKSPRVSSPVPLGMSKSVVGRPSVPSSPPPSQMPSFQQQHWQHPQQHDTRTQSKQQMRTGGQGQEHQQHRRQVEEPMAVEDNLHRGLECWHECWATSAQDPLTGAEVIVLIQTDVTAKVIAERHLALVMETEHRLVEQLFPRHILQYITEEWTAAHQLVKGQAAEAGAGAGGGSGEGYMPGSGGGRGPGCAAGESLRWRPVVRDCNALATWHPEVTLLFADIQGFTSMCEQIDPQQVMMMLNSLYSRYDAMLDTYGVYKVETIGDCYFVAGGLIHEDEDGMVAVREGSNTEDPLHAEKIFMFAKAMLSAAREVVMPTTGEPVQIRIGLHTGPVVSGVVGTRMPRFCLFGDTVNTASRMESTGVPGAIHASEATFNRLPVNDQWEPTGGIEVKGKGFMQTYLWRPCALIVGAEGTASATNGGDVAIASDVTSVPADATVIAAAANLSTSKAKHEEEEAEEEEEG</sequence>
<dbReference type="GO" id="GO:0004383">
    <property type="term" value="F:guanylate cyclase activity"/>
    <property type="evidence" value="ECO:0007669"/>
    <property type="project" value="TreeGrafter"/>
</dbReference>
<comment type="subcellular location">
    <subcellularLocation>
        <location evidence="1">Membrane</location>
    </subcellularLocation>
</comment>
<dbReference type="CDD" id="cd07302">
    <property type="entry name" value="CHD"/>
    <property type="match status" value="1"/>
</dbReference>
<keyword evidence="2" id="KW-0812">Transmembrane</keyword>
<dbReference type="PANTHER" id="PTHR11920:SF335">
    <property type="entry name" value="GUANYLATE CYCLASE"/>
    <property type="match status" value="1"/>
</dbReference>
<evidence type="ECO:0000256" key="7">
    <source>
        <dbReference type="RuleBase" id="RU000405"/>
    </source>
</evidence>
<dbReference type="InterPro" id="IPR029787">
    <property type="entry name" value="Nucleotide_cyclase"/>
</dbReference>
<dbReference type="Gene3D" id="3.30.70.1230">
    <property type="entry name" value="Nucleotide cyclase"/>
    <property type="match status" value="1"/>
</dbReference>
<dbReference type="GO" id="GO:0007168">
    <property type="term" value="P:receptor guanylyl cyclase signaling pathway"/>
    <property type="evidence" value="ECO:0007669"/>
    <property type="project" value="TreeGrafter"/>
</dbReference>
<dbReference type="GO" id="GO:0035556">
    <property type="term" value="P:intracellular signal transduction"/>
    <property type="evidence" value="ECO:0007669"/>
    <property type="project" value="InterPro"/>
</dbReference>
<evidence type="ECO:0000256" key="4">
    <source>
        <dbReference type="ARBA" id="ARBA00022989"/>
    </source>
</evidence>
<feature type="region of interest" description="Disordered" evidence="8">
    <location>
        <begin position="400"/>
        <end position="422"/>
    </location>
</feature>
<keyword evidence="5" id="KW-0472">Membrane</keyword>
<evidence type="ECO:0000256" key="8">
    <source>
        <dbReference type="SAM" id="MobiDB-lite"/>
    </source>
</evidence>
<dbReference type="GO" id="GO:0000166">
    <property type="term" value="F:nucleotide binding"/>
    <property type="evidence" value="ECO:0007669"/>
    <property type="project" value="UniProtKB-KW"/>
</dbReference>
<dbReference type="GO" id="GO:0001653">
    <property type="term" value="F:peptide receptor activity"/>
    <property type="evidence" value="ECO:0007669"/>
    <property type="project" value="TreeGrafter"/>
</dbReference>
<dbReference type="EMBL" id="BNCQ01000055">
    <property type="protein sequence ID" value="GIM14306.1"/>
    <property type="molecule type" value="Genomic_DNA"/>
</dbReference>
<feature type="non-terminal residue" evidence="10">
    <location>
        <position position="1285"/>
    </location>
</feature>